<protein>
    <submittedName>
        <fullName evidence="2">Uncharacterized protein</fullName>
    </submittedName>
</protein>
<dbReference type="SMART" id="SM01236">
    <property type="entry name" value="Haem_oxygenase_2"/>
    <property type="match status" value="1"/>
</dbReference>
<comment type="caution">
    <text evidence="2">The sequence shown here is derived from an EMBL/GenBank/DDBJ whole genome shotgun (WGS) entry which is preliminary data.</text>
</comment>
<dbReference type="OrthoDB" id="10057598at2759"/>
<evidence type="ECO:0000313" key="2">
    <source>
        <dbReference type="EMBL" id="KAJ5224805.1"/>
    </source>
</evidence>
<dbReference type="Pfam" id="PF14518">
    <property type="entry name" value="Haem_oxygenas_2"/>
    <property type="match status" value="1"/>
</dbReference>
<keyword evidence="1" id="KW-1133">Transmembrane helix</keyword>
<reference evidence="2" key="1">
    <citation type="submission" date="2022-11" db="EMBL/GenBank/DDBJ databases">
        <authorList>
            <person name="Petersen C."/>
        </authorList>
    </citation>
    <scope>NUCLEOTIDE SEQUENCE</scope>
    <source>
        <strain evidence="2">IBT 23319</strain>
    </source>
</reference>
<reference evidence="2" key="2">
    <citation type="journal article" date="2023" name="IMA Fungus">
        <title>Comparative genomic study of the Penicillium genus elucidates a diverse pangenome and 15 lateral gene transfer events.</title>
        <authorList>
            <person name="Petersen C."/>
            <person name="Sorensen T."/>
            <person name="Nielsen M.R."/>
            <person name="Sondergaard T.E."/>
            <person name="Sorensen J.L."/>
            <person name="Fitzpatrick D.A."/>
            <person name="Frisvad J.C."/>
            <person name="Nielsen K.L."/>
        </authorList>
    </citation>
    <scope>NUCLEOTIDE SEQUENCE</scope>
    <source>
        <strain evidence="2">IBT 23319</strain>
    </source>
</reference>
<accession>A0A9W9NRG7</accession>
<keyword evidence="3" id="KW-1185">Reference proteome</keyword>
<sequence length="744" mass="84836">MGFSSEVEILPLTHLSFGLLVAALFCTAFVSAFRAGKYFPHNELKEKVRPSLSVKREPVPIRQTAKLATEQTAFSEMELYKGLYFKLQHLEDYPEVIPIAKQSLLWLLSEGLKDFSKNREDNILSIRDFDKDKLAKFLSDHHQKVTESYKEYIAQRQSGGARQLVRDREDAERWLRKIAPLKLVDGAWLGHFNKITMPFALRPIVKQTWQIFTEELGDGNINQHHVYIFEELLKQFEPMLPSPMEKEILHPRYKFDSLKYWRMGAAQLMISLFPNEFLPEILGFNMHFEMLQLDTMQAAKELPEVGLDPYYFLLHVSIDNCHSGHAAMSMNAPVNYIQHILETEGEEAAQIVWRRVQTGYIFSEWLGQKDEKATDIPLEHDNIPCDKLEAQVLKIFSAKAHAAHGLHCGCKAKIKNRSLDDWLDPVKFTNEEWQYDFLRSLSTSKPWIYPGDSNKSRLVTELRWGGKMFGSFTRDEVCILAQWIDSMRPHRIPYYYDFAGFAAASHCQGCGVSNSSAVTADKSNVAPALKLETTVLAHTLHIKQSSDHPAADIDLSLLIPLWHTQPCLLESFVYAPARTADKLGSAVLCLLRAQFGFQTESPIATGIHEPYGEEAADIVSIGLEMIERASLQVPPDLKSLLARWPSEFSEKMLQLSSKPLQNFSVLLGMSMAMLELQETVAKDSGSGLLSPQSYINLQALVRRQYHYLQECYKCISSDEKAVEEFSHGYRLARSEVQKCFKNQD</sequence>
<keyword evidence="1" id="KW-0472">Membrane</keyword>
<name>A0A9W9NRG7_PENCI</name>
<organism evidence="2 3">
    <name type="scientific">Penicillium citrinum</name>
    <dbReference type="NCBI Taxonomy" id="5077"/>
    <lineage>
        <taxon>Eukaryota</taxon>
        <taxon>Fungi</taxon>
        <taxon>Dikarya</taxon>
        <taxon>Ascomycota</taxon>
        <taxon>Pezizomycotina</taxon>
        <taxon>Eurotiomycetes</taxon>
        <taxon>Eurotiomycetidae</taxon>
        <taxon>Eurotiales</taxon>
        <taxon>Aspergillaceae</taxon>
        <taxon>Penicillium</taxon>
    </lineage>
</organism>
<gene>
    <name evidence="2" type="ORF">N7469_008308</name>
</gene>
<dbReference type="GeneID" id="81386393"/>
<dbReference type="RefSeq" id="XP_056498777.1">
    <property type="nucleotide sequence ID" value="XM_056647226.1"/>
</dbReference>
<dbReference type="Proteomes" id="UP001147733">
    <property type="component" value="Unassembled WGS sequence"/>
</dbReference>
<keyword evidence="1" id="KW-0812">Transmembrane</keyword>
<feature type="transmembrane region" description="Helical" evidence="1">
    <location>
        <begin position="12"/>
        <end position="33"/>
    </location>
</feature>
<evidence type="ECO:0000313" key="3">
    <source>
        <dbReference type="Proteomes" id="UP001147733"/>
    </source>
</evidence>
<proteinExistence type="predicted"/>
<evidence type="ECO:0000256" key="1">
    <source>
        <dbReference type="SAM" id="Phobius"/>
    </source>
</evidence>
<dbReference type="AlphaFoldDB" id="A0A9W9NRG7"/>
<dbReference type="EMBL" id="JAPQKT010000007">
    <property type="protein sequence ID" value="KAJ5224805.1"/>
    <property type="molecule type" value="Genomic_DNA"/>
</dbReference>